<accession>A0A7R8Z6V9</accession>
<feature type="compositionally biased region" description="Low complexity" evidence="3">
    <location>
        <begin position="823"/>
        <end position="832"/>
    </location>
</feature>
<comment type="subcellular location">
    <subcellularLocation>
        <location evidence="1">Nucleus</location>
    </subcellularLocation>
</comment>
<feature type="region of interest" description="Disordered" evidence="3">
    <location>
        <begin position="1195"/>
        <end position="1230"/>
    </location>
</feature>
<feature type="compositionally biased region" description="Basic and acidic residues" evidence="3">
    <location>
        <begin position="408"/>
        <end position="426"/>
    </location>
</feature>
<feature type="compositionally biased region" description="Low complexity" evidence="3">
    <location>
        <begin position="371"/>
        <end position="383"/>
    </location>
</feature>
<feature type="compositionally biased region" description="Polar residues" evidence="3">
    <location>
        <begin position="787"/>
        <end position="796"/>
    </location>
</feature>
<evidence type="ECO:0000259" key="4">
    <source>
        <dbReference type="PROSITE" id="PS50013"/>
    </source>
</evidence>
<feature type="compositionally biased region" description="Low complexity" evidence="3">
    <location>
        <begin position="550"/>
        <end position="570"/>
    </location>
</feature>
<feature type="compositionally biased region" description="Basic and acidic residues" evidence="3">
    <location>
        <begin position="678"/>
        <end position="698"/>
    </location>
</feature>
<feature type="compositionally biased region" description="Pro residues" evidence="3">
    <location>
        <begin position="1248"/>
        <end position="1263"/>
    </location>
</feature>
<feature type="region of interest" description="Disordered" evidence="3">
    <location>
        <begin position="585"/>
        <end position="836"/>
    </location>
</feature>
<gene>
    <name evidence="5" type="ORF">TDIB3V08_LOCUS537</name>
</gene>
<feature type="compositionally biased region" description="Polar residues" evidence="3">
    <location>
        <begin position="720"/>
        <end position="744"/>
    </location>
</feature>
<protein>
    <recommendedName>
        <fullName evidence="4">Chromo domain-containing protein</fullName>
    </recommendedName>
</protein>
<dbReference type="PANTHER" id="PTHR22812">
    <property type="entry name" value="CHROMOBOX PROTEIN"/>
    <property type="match status" value="1"/>
</dbReference>
<name>A0A7R8Z6V9_TIMDO</name>
<feature type="compositionally biased region" description="Basic and acidic residues" evidence="3">
    <location>
        <begin position="705"/>
        <end position="717"/>
    </location>
</feature>
<feature type="compositionally biased region" description="Basic and acidic residues" evidence="3">
    <location>
        <begin position="622"/>
        <end position="633"/>
    </location>
</feature>
<feature type="compositionally biased region" description="Basic and acidic residues" evidence="3">
    <location>
        <begin position="355"/>
        <end position="365"/>
    </location>
</feature>
<dbReference type="PROSITE" id="PS00598">
    <property type="entry name" value="CHROMO_1"/>
    <property type="match status" value="1"/>
</dbReference>
<sequence>MIVPTFANRGCRVVGTSPPAINLSSENRSGYLEAPGIKPKTHTEVKIHPIISSNMDVDAGDPASVNKNPIVIKAAQRDVGKLDVLVCGSCFHTYHFVEAFQEHKSNHECGDPTFKPSLTESKPQVWAFLLWKSSIINQRLKEGVAANDNINSWVLYQKWCKMDEKVRDAWISAGRAIQGFSTIAHAKIQEVPSAKNTETKPKTSSAKSLALVQEGAPSNTDKPPLQPKIVVKKMGRLLEDKKENSKTSDSSSKSNSSSETVIKKKDINSNKDLSNLAGKRLSASARDALFDEVLKSTKLKEKNFNKATNKSNEVRHSKSKVTSTNSNQSKVIANNTDLISDIEIKEEMLTEDEGEGVHSGDDAKGVKTRSRTSTTTESTPLRSGTVRRKSIQTNDHDSTNSNKVIRRSIKENKKMEEEEEGIKGGSEEEEEYVVEKILAKRFNPKKKCFEYLLKWEGYPHEQNTWEPVDNMQACDKLVETFENNLTKQKAMQQQKIAAKAEPIIAPPRTALAPSQKANQPVSPPRPFPKSVTQVSTPKVPVNTPKAPVNTPKAPVNTPKVPVNTPKVPVNTPKVIKNVFSTPVIEAGTSRTSEISGSRPVRSSKKKAMEQVKSWCGSMSKKMTSEGGKRKADYSDSDEDDDEPPEKRVKEEPNDEDWSGLDTPELNDSGGSEMDTDDEKDHSKHMARRGSDMDTGYDKRHPKQVSRRDVETIYEKAHSKPMTQVKQNVTSGHNKSMVHTASPKVSSKVIGSPNISSSISSNVSSPGQGVVVKRGRGRPRKQLAVMNGATNARSAESNLAVELGLESDSSPDSPERKKTPPSPSTNTVTNNASQPPVLVANSKGVITVDPRQVPNLTSGVFIVSKKSAPIKAGETLPSSADKQEKKYSGPRQVHNADPQPALALSPKPHPTPFPKLFPTSSTTLIPASSPKLVPTSNSKFVPTSSPKLVPTSSPPKHLPNVIPKLTPTSSPMKVVTKPTNTSQNRPLNSGLVKLTASSVGLNKAPILAPRGVIASPRPLIPAPPRVLGPRPRNISMMTARPGLGLAQRPTGLRPILGVRKSPVISPGLRPRLPLPPSTMSQVKSGVKPIQAMLGKTAQHTYGKLSPLSQKLISSKKQSSEMAVLVRQGGREVLVPASTVNLSQGVKLDDVKSRKPGGRGRGRATQIVTETNIVNKTPVKVRDSMLVEGDGLHMEFQEVHSSSESEDDGFDSLPEIPMDEMPPLEPESPPRPFTLCPLTGKILSRAEGEPTPPPTPPKPPTPEPIPELEVPKVEENEILKEEENSRETVGSADVLLSQDSNDEEILPDKKDIPLMFETQIHSPQSGTQQTLLKVEMSPGGTTGTLVRRETYIDSLRTEQGLTVTKITVPETKTTQDLVSVMSSITNHPSPNKTVGGISVPARKLFVEQNQGLNSEMVTITGDDGVVYQIATDAQLEGSEGEQQCVYVTSDQADGSVLTLDTAVAEAVAQLIPDQSVNVLGAPGGSSQFYVKEGDDEASGGQLMMLDHSGEETLQAQVVAQVVQEGDPAPGSGGTRRVVLMLPDGNLMMTEVDEEQYAALDLEH</sequence>
<dbReference type="PROSITE" id="PS50013">
    <property type="entry name" value="CHROMO_2"/>
    <property type="match status" value="1"/>
</dbReference>
<feature type="region of interest" description="Disordered" evidence="3">
    <location>
        <begin position="866"/>
        <end position="905"/>
    </location>
</feature>
<feature type="region of interest" description="Disordered" evidence="3">
    <location>
        <begin position="1242"/>
        <end position="1268"/>
    </location>
</feature>
<dbReference type="InterPro" id="IPR023780">
    <property type="entry name" value="Chromo_domain"/>
</dbReference>
<organism evidence="5">
    <name type="scientific">Timema douglasi</name>
    <name type="common">Walking stick</name>
    <dbReference type="NCBI Taxonomy" id="61478"/>
    <lineage>
        <taxon>Eukaryota</taxon>
        <taxon>Metazoa</taxon>
        <taxon>Ecdysozoa</taxon>
        <taxon>Arthropoda</taxon>
        <taxon>Hexapoda</taxon>
        <taxon>Insecta</taxon>
        <taxon>Pterygota</taxon>
        <taxon>Neoptera</taxon>
        <taxon>Polyneoptera</taxon>
        <taxon>Phasmatodea</taxon>
        <taxon>Timematodea</taxon>
        <taxon>Timematoidea</taxon>
        <taxon>Timematidae</taxon>
        <taxon>Timema</taxon>
    </lineage>
</organism>
<feature type="region of interest" description="Disordered" evidence="3">
    <location>
        <begin position="349"/>
        <end position="427"/>
    </location>
</feature>
<dbReference type="Pfam" id="PF00385">
    <property type="entry name" value="Chromo"/>
    <property type="match status" value="1"/>
</dbReference>
<proteinExistence type="predicted"/>
<reference evidence="5" key="1">
    <citation type="submission" date="2020-11" db="EMBL/GenBank/DDBJ databases">
        <authorList>
            <person name="Tran Van P."/>
        </authorList>
    </citation>
    <scope>NUCLEOTIDE SEQUENCE</scope>
</reference>
<feature type="domain" description="Chromo" evidence="4">
    <location>
        <begin position="432"/>
        <end position="493"/>
    </location>
</feature>
<feature type="region of interest" description="Disordered" evidence="3">
    <location>
        <begin position="927"/>
        <end position="987"/>
    </location>
</feature>
<evidence type="ECO:0000256" key="1">
    <source>
        <dbReference type="ARBA" id="ARBA00004123"/>
    </source>
</evidence>
<dbReference type="InterPro" id="IPR016197">
    <property type="entry name" value="Chromo-like_dom_sf"/>
</dbReference>
<dbReference type="PROSITE" id="PS00028">
    <property type="entry name" value="ZINC_FINGER_C2H2_1"/>
    <property type="match status" value="1"/>
</dbReference>
<feature type="region of interest" description="Disordered" evidence="3">
    <location>
        <begin position="192"/>
        <end position="264"/>
    </location>
</feature>
<feature type="compositionally biased region" description="Basic and acidic residues" evidence="3">
    <location>
        <begin position="236"/>
        <end position="246"/>
    </location>
</feature>
<feature type="compositionally biased region" description="Pro residues" evidence="3">
    <location>
        <begin position="1221"/>
        <end position="1230"/>
    </location>
</feature>
<feature type="compositionally biased region" description="Acidic residues" evidence="3">
    <location>
        <begin position="634"/>
        <end position="643"/>
    </location>
</feature>
<dbReference type="EMBL" id="OA564387">
    <property type="protein sequence ID" value="CAD7194102.1"/>
    <property type="molecule type" value="Genomic_DNA"/>
</dbReference>
<dbReference type="SMART" id="SM00298">
    <property type="entry name" value="CHROMO"/>
    <property type="match status" value="1"/>
</dbReference>
<dbReference type="Gene3D" id="2.40.50.40">
    <property type="match status" value="1"/>
</dbReference>
<feature type="region of interest" description="Disordered" evidence="3">
    <location>
        <begin position="304"/>
        <end position="327"/>
    </location>
</feature>
<keyword evidence="2" id="KW-0539">Nucleus</keyword>
<dbReference type="InterPro" id="IPR013087">
    <property type="entry name" value="Znf_C2H2_type"/>
</dbReference>
<feature type="compositionally biased region" description="Polar residues" evidence="3">
    <location>
        <begin position="965"/>
        <end position="986"/>
    </location>
</feature>
<evidence type="ECO:0000313" key="5">
    <source>
        <dbReference type="EMBL" id="CAD7194102.1"/>
    </source>
</evidence>
<dbReference type="InterPro" id="IPR023779">
    <property type="entry name" value="Chromodomain_CS"/>
</dbReference>
<dbReference type="GO" id="GO:0005694">
    <property type="term" value="C:chromosome"/>
    <property type="evidence" value="ECO:0007669"/>
    <property type="project" value="UniProtKB-ARBA"/>
</dbReference>
<feature type="compositionally biased region" description="Low complexity" evidence="3">
    <location>
        <begin position="748"/>
        <end position="771"/>
    </location>
</feature>
<dbReference type="GO" id="GO:0005634">
    <property type="term" value="C:nucleus"/>
    <property type="evidence" value="ECO:0007669"/>
    <property type="project" value="UniProtKB-SubCell"/>
</dbReference>
<feature type="region of interest" description="Disordered" evidence="3">
    <location>
        <begin position="511"/>
        <end position="570"/>
    </location>
</feature>
<feature type="compositionally biased region" description="Polar residues" evidence="3">
    <location>
        <begin position="933"/>
        <end position="945"/>
    </location>
</feature>
<evidence type="ECO:0000256" key="3">
    <source>
        <dbReference type="SAM" id="MobiDB-lite"/>
    </source>
</evidence>
<dbReference type="InterPro" id="IPR000953">
    <property type="entry name" value="Chromo/chromo_shadow_dom"/>
</dbReference>
<dbReference type="InterPro" id="IPR051219">
    <property type="entry name" value="Heterochromatin_chromo-domain"/>
</dbReference>
<feature type="compositionally biased region" description="Low complexity" evidence="3">
    <location>
        <begin position="247"/>
        <end position="260"/>
    </location>
</feature>
<dbReference type="SUPFAM" id="SSF54160">
    <property type="entry name" value="Chromo domain-like"/>
    <property type="match status" value="1"/>
</dbReference>
<evidence type="ECO:0000256" key="2">
    <source>
        <dbReference type="ARBA" id="ARBA00023242"/>
    </source>
</evidence>